<dbReference type="GO" id="GO:0006432">
    <property type="term" value="P:phenylalanyl-tRNA aminoacylation"/>
    <property type="evidence" value="ECO:0007669"/>
    <property type="project" value="InterPro"/>
</dbReference>
<name>A0A2H0R944_UNCKA</name>
<sequence>MQSIDIEQEVKDLDKKIKGIKTKEDLENIRIEYLGRNGKINKLGQEVKNIPDQQKSEFGKKLNEYKKTVTDKLYSIKISEKKEESYLNISAPVKTTPAGNFHPTTLTTQELNKFFNYYGFSVLEGPEIENDFYNFEMMGVPKNHPARELQDTLYIKEPELLLRTQTSNEEARILEKKELPIRVVIPGKVYRNETANKTNGAVFYQYQGVYVDVNVTMGNLKWIFEKALKFILGEDTTIRFRSKYYPEVEPGLSPDIQCKFCHGNGCEICKYRGWIEIAGGGMIHPTTLTKAGIDNKKYSGFAFGWGLDRVVMQKYNIPDQRLLYSGNIIYDYI</sequence>
<gene>
    <name evidence="9" type="ORF">COV24_04815</name>
</gene>
<comment type="catalytic activity">
    <reaction evidence="7">
        <text>tRNA(Phe) + L-phenylalanine + ATP = L-phenylalanyl-tRNA(Phe) + AMP + diphosphate + H(+)</text>
        <dbReference type="Rhea" id="RHEA:19413"/>
        <dbReference type="Rhea" id="RHEA-COMP:9668"/>
        <dbReference type="Rhea" id="RHEA-COMP:9699"/>
        <dbReference type="ChEBI" id="CHEBI:15378"/>
        <dbReference type="ChEBI" id="CHEBI:30616"/>
        <dbReference type="ChEBI" id="CHEBI:33019"/>
        <dbReference type="ChEBI" id="CHEBI:58095"/>
        <dbReference type="ChEBI" id="CHEBI:78442"/>
        <dbReference type="ChEBI" id="CHEBI:78531"/>
        <dbReference type="ChEBI" id="CHEBI:456215"/>
        <dbReference type="EC" id="6.1.1.20"/>
    </reaction>
</comment>
<evidence type="ECO:0000313" key="9">
    <source>
        <dbReference type="EMBL" id="PIR43038.1"/>
    </source>
</evidence>
<dbReference type="SUPFAM" id="SSF55681">
    <property type="entry name" value="Class II aaRS and biotin synthetases"/>
    <property type="match status" value="1"/>
</dbReference>
<dbReference type="InterPro" id="IPR006195">
    <property type="entry name" value="aa-tRNA-synth_II"/>
</dbReference>
<dbReference type="CDD" id="cd00496">
    <property type="entry name" value="PheRS_alpha_core"/>
    <property type="match status" value="1"/>
</dbReference>
<feature type="domain" description="Aminoacyl-transfer RNA synthetases class-II family profile" evidence="8">
    <location>
        <begin position="109"/>
        <end position="312"/>
    </location>
</feature>
<dbReference type="InterPro" id="IPR010978">
    <property type="entry name" value="tRNA-bd_arm"/>
</dbReference>
<dbReference type="InterPro" id="IPR045864">
    <property type="entry name" value="aa-tRNA-synth_II/BPL/LPL"/>
</dbReference>
<proteinExistence type="predicted"/>
<dbReference type="EMBL" id="PCXU01000042">
    <property type="protein sequence ID" value="PIR43038.1"/>
    <property type="molecule type" value="Genomic_DNA"/>
</dbReference>
<dbReference type="PANTHER" id="PTHR11538:SF41">
    <property type="entry name" value="PHENYLALANINE--TRNA LIGASE, MITOCHONDRIAL"/>
    <property type="match status" value="1"/>
</dbReference>
<dbReference type="GO" id="GO:0005524">
    <property type="term" value="F:ATP binding"/>
    <property type="evidence" value="ECO:0007669"/>
    <property type="project" value="UniProtKB-KW"/>
</dbReference>
<dbReference type="InterPro" id="IPR004188">
    <property type="entry name" value="Phe-tRNA_ligase_II_N"/>
</dbReference>
<evidence type="ECO:0000256" key="4">
    <source>
        <dbReference type="ARBA" id="ARBA00022840"/>
    </source>
</evidence>
<evidence type="ECO:0000256" key="7">
    <source>
        <dbReference type="ARBA" id="ARBA00049255"/>
    </source>
</evidence>
<dbReference type="EC" id="6.1.1.20" evidence="1"/>
<evidence type="ECO:0000313" key="10">
    <source>
        <dbReference type="Proteomes" id="UP000230214"/>
    </source>
</evidence>
<evidence type="ECO:0000256" key="3">
    <source>
        <dbReference type="ARBA" id="ARBA00022741"/>
    </source>
</evidence>
<dbReference type="GO" id="GO:0004826">
    <property type="term" value="F:phenylalanine-tRNA ligase activity"/>
    <property type="evidence" value="ECO:0007669"/>
    <property type="project" value="UniProtKB-EC"/>
</dbReference>
<dbReference type="Pfam" id="PF02912">
    <property type="entry name" value="Phe_tRNA-synt_N"/>
    <property type="match status" value="1"/>
</dbReference>
<comment type="caution">
    <text evidence="9">The sequence shown here is derived from an EMBL/GenBank/DDBJ whole genome shotgun (WGS) entry which is preliminary data.</text>
</comment>
<keyword evidence="6" id="KW-0030">Aminoacyl-tRNA synthetase</keyword>
<keyword evidence="2 9" id="KW-0436">Ligase</keyword>
<keyword evidence="4" id="KW-0067">ATP-binding</keyword>
<evidence type="ECO:0000256" key="5">
    <source>
        <dbReference type="ARBA" id="ARBA00022917"/>
    </source>
</evidence>
<keyword evidence="5" id="KW-0648">Protein biosynthesis</keyword>
<evidence type="ECO:0000256" key="6">
    <source>
        <dbReference type="ARBA" id="ARBA00023146"/>
    </source>
</evidence>
<accession>A0A2H0R944</accession>
<dbReference type="PROSITE" id="PS50862">
    <property type="entry name" value="AA_TRNA_LIGASE_II"/>
    <property type="match status" value="1"/>
</dbReference>
<protein>
    <recommendedName>
        <fullName evidence="1">phenylalanine--tRNA ligase</fullName>
        <ecNumber evidence="1">6.1.1.20</ecNumber>
    </recommendedName>
</protein>
<evidence type="ECO:0000256" key="2">
    <source>
        <dbReference type="ARBA" id="ARBA00022598"/>
    </source>
</evidence>
<dbReference type="GO" id="GO:0005737">
    <property type="term" value="C:cytoplasm"/>
    <property type="evidence" value="ECO:0007669"/>
    <property type="project" value="InterPro"/>
</dbReference>
<dbReference type="Gene3D" id="3.30.930.10">
    <property type="entry name" value="Bira Bifunctional Protein, Domain 2"/>
    <property type="match status" value="1"/>
</dbReference>
<reference evidence="9 10" key="1">
    <citation type="submission" date="2017-09" db="EMBL/GenBank/DDBJ databases">
        <title>Depth-based differentiation of microbial function through sediment-hosted aquifers and enrichment of novel symbionts in the deep terrestrial subsurface.</title>
        <authorList>
            <person name="Probst A.J."/>
            <person name="Ladd B."/>
            <person name="Jarett J.K."/>
            <person name="Geller-Mcgrath D.E."/>
            <person name="Sieber C.M."/>
            <person name="Emerson J.B."/>
            <person name="Anantharaman K."/>
            <person name="Thomas B.C."/>
            <person name="Malmstrom R."/>
            <person name="Stieglmeier M."/>
            <person name="Klingl A."/>
            <person name="Woyke T."/>
            <person name="Ryan C.M."/>
            <person name="Banfield J.F."/>
        </authorList>
    </citation>
    <scope>NUCLEOTIDE SEQUENCE [LARGE SCALE GENOMIC DNA]</scope>
    <source>
        <strain evidence="9">CG10_big_fil_rev_8_21_14_0_10_32_10</strain>
    </source>
</reference>
<evidence type="ECO:0000256" key="1">
    <source>
        <dbReference type="ARBA" id="ARBA00012814"/>
    </source>
</evidence>
<dbReference type="PANTHER" id="PTHR11538">
    <property type="entry name" value="PHENYLALANYL-TRNA SYNTHETASE"/>
    <property type="match status" value="1"/>
</dbReference>
<evidence type="ECO:0000259" key="8">
    <source>
        <dbReference type="PROSITE" id="PS50862"/>
    </source>
</evidence>
<keyword evidence="3" id="KW-0547">Nucleotide-binding</keyword>
<dbReference type="AlphaFoldDB" id="A0A2H0R944"/>
<dbReference type="Proteomes" id="UP000230214">
    <property type="component" value="Unassembled WGS sequence"/>
</dbReference>
<dbReference type="SUPFAM" id="SSF46589">
    <property type="entry name" value="tRNA-binding arm"/>
    <property type="match status" value="1"/>
</dbReference>
<organism evidence="9 10">
    <name type="scientific">candidate division WWE3 bacterium CG10_big_fil_rev_8_21_14_0_10_32_10</name>
    <dbReference type="NCBI Taxonomy" id="1975090"/>
    <lineage>
        <taxon>Bacteria</taxon>
        <taxon>Katanobacteria</taxon>
    </lineage>
</organism>
<dbReference type="Pfam" id="PF01409">
    <property type="entry name" value="tRNA-synt_2d"/>
    <property type="match status" value="1"/>
</dbReference>
<dbReference type="GO" id="GO:0000049">
    <property type="term" value="F:tRNA binding"/>
    <property type="evidence" value="ECO:0007669"/>
    <property type="project" value="InterPro"/>
</dbReference>
<dbReference type="InterPro" id="IPR002319">
    <property type="entry name" value="Phenylalanyl-tRNA_Synthase"/>
</dbReference>